<dbReference type="AlphaFoldDB" id="A0A392TE28"/>
<name>A0A392TE28_9FABA</name>
<evidence type="ECO:0000313" key="3">
    <source>
        <dbReference type="Proteomes" id="UP000265520"/>
    </source>
</evidence>
<organism evidence="2 3">
    <name type="scientific">Trifolium medium</name>
    <dbReference type="NCBI Taxonomy" id="97028"/>
    <lineage>
        <taxon>Eukaryota</taxon>
        <taxon>Viridiplantae</taxon>
        <taxon>Streptophyta</taxon>
        <taxon>Embryophyta</taxon>
        <taxon>Tracheophyta</taxon>
        <taxon>Spermatophyta</taxon>
        <taxon>Magnoliopsida</taxon>
        <taxon>eudicotyledons</taxon>
        <taxon>Gunneridae</taxon>
        <taxon>Pentapetalae</taxon>
        <taxon>rosids</taxon>
        <taxon>fabids</taxon>
        <taxon>Fabales</taxon>
        <taxon>Fabaceae</taxon>
        <taxon>Papilionoideae</taxon>
        <taxon>50 kb inversion clade</taxon>
        <taxon>NPAAA clade</taxon>
        <taxon>Hologalegina</taxon>
        <taxon>IRL clade</taxon>
        <taxon>Trifolieae</taxon>
        <taxon>Trifolium</taxon>
    </lineage>
</organism>
<keyword evidence="3" id="KW-1185">Reference proteome</keyword>
<accession>A0A392TE28</accession>
<sequence length="58" mass="5553">TAIQPVEVKQLPAIVTLCLAAVIAAATVVVYAAVGVAAAGIVGVAAAVADSYKDSSLA</sequence>
<comment type="caution">
    <text evidence="2">The sequence shown here is derived from an EMBL/GenBank/DDBJ whole genome shotgun (WGS) entry which is preliminary data.</text>
</comment>
<feature type="non-terminal residue" evidence="2">
    <location>
        <position position="1"/>
    </location>
</feature>
<proteinExistence type="predicted"/>
<dbReference type="Proteomes" id="UP000265520">
    <property type="component" value="Unassembled WGS sequence"/>
</dbReference>
<keyword evidence="1" id="KW-0812">Transmembrane</keyword>
<keyword evidence="1" id="KW-0472">Membrane</keyword>
<evidence type="ECO:0000256" key="1">
    <source>
        <dbReference type="SAM" id="Phobius"/>
    </source>
</evidence>
<dbReference type="EMBL" id="LXQA010545056">
    <property type="protein sequence ID" value="MCI58366.1"/>
    <property type="molecule type" value="Genomic_DNA"/>
</dbReference>
<protein>
    <submittedName>
        <fullName evidence="2">Uncharacterized protein</fullName>
    </submittedName>
</protein>
<keyword evidence="1" id="KW-1133">Transmembrane helix</keyword>
<evidence type="ECO:0000313" key="2">
    <source>
        <dbReference type="EMBL" id="MCI58366.1"/>
    </source>
</evidence>
<feature type="transmembrane region" description="Helical" evidence="1">
    <location>
        <begin position="14"/>
        <end position="47"/>
    </location>
</feature>
<reference evidence="2 3" key="1">
    <citation type="journal article" date="2018" name="Front. Plant Sci.">
        <title>Red Clover (Trifolium pratense) and Zigzag Clover (T. medium) - A Picture of Genomic Similarities and Differences.</title>
        <authorList>
            <person name="Dluhosova J."/>
            <person name="Istvanek J."/>
            <person name="Nedelnik J."/>
            <person name="Repkova J."/>
        </authorList>
    </citation>
    <scope>NUCLEOTIDE SEQUENCE [LARGE SCALE GENOMIC DNA]</scope>
    <source>
        <strain evidence="3">cv. 10/8</strain>
        <tissue evidence="2">Leaf</tissue>
    </source>
</reference>